<sequence>MDAINLTHSKVQNFLHVLFAAVKQAQQAPLVVNSPDTRRRVRTVQKRSPDSHLFYFLLPKSLTQSSASSKKRLWAKPAISIIDAAEEEAVSGVGQGRSTVTNTTIT</sequence>
<reference evidence="1" key="1">
    <citation type="journal article" date="2021" name="Sci. Adv.">
        <title>The American lobster genome reveals insights on longevity, neural, and immune adaptations.</title>
        <authorList>
            <person name="Polinski J.M."/>
            <person name="Zimin A.V."/>
            <person name="Clark K.F."/>
            <person name="Kohn A.B."/>
            <person name="Sadowski N."/>
            <person name="Timp W."/>
            <person name="Ptitsyn A."/>
            <person name="Khanna P."/>
            <person name="Romanova D.Y."/>
            <person name="Williams P."/>
            <person name="Greenwood S.J."/>
            <person name="Moroz L.L."/>
            <person name="Walt D.R."/>
            <person name="Bodnar A.G."/>
        </authorList>
    </citation>
    <scope>NUCLEOTIDE SEQUENCE</scope>
    <source>
        <strain evidence="1">GMGI-L3</strain>
    </source>
</reference>
<proteinExistence type="predicted"/>
<accession>A0A8J5JPG3</accession>
<name>A0A8J5JPG3_HOMAM</name>
<gene>
    <name evidence="1" type="ORF">Hamer_G014125</name>
</gene>
<evidence type="ECO:0000313" key="2">
    <source>
        <dbReference type="Proteomes" id="UP000747542"/>
    </source>
</evidence>
<comment type="caution">
    <text evidence="1">The sequence shown here is derived from an EMBL/GenBank/DDBJ whole genome shotgun (WGS) entry which is preliminary data.</text>
</comment>
<organism evidence="1 2">
    <name type="scientific">Homarus americanus</name>
    <name type="common">American lobster</name>
    <dbReference type="NCBI Taxonomy" id="6706"/>
    <lineage>
        <taxon>Eukaryota</taxon>
        <taxon>Metazoa</taxon>
        <taxon>Ecdysozoa</taxon>
        <taxon>Arthropoda</taxon>
        <taxon>Crustacea</taxon>
        <taxon>Multicrustacea</taxon>
        <taxon>Malacostraca</taxon>
        <taxon>Eumalacostraca</taxon>
        <taxon>Eucarida</taxon>
        <taxon>Decapoda</taxon>
        <taxon>Pleocyemata</taxon>
        <taxon>Astacidea</taxon>
        <taxon>Nephropoidea</taxon>
        <taxon>Nephropidae</taxon>
        <taxon>Homarus</taxon>
    </lineage>
</organism>
<evidence type="ECO:0000313" key="1">
    <source>
        <dbReference type="EMBL" id="KAG7161565.1"/>
    </source>
</evidence>
<dbReference type="AlphaFoldDB" id="A0A8J5JPG3"/>
<protein>
    <submittedName>
        <fullName evidence="1">Uncharacterized protein</fullName>
    </submittedName>
</protein>
<dbReference type="EMBL" id="JAHLQT010028947">
    <property type="protein sequence ID" value="KAG7161565.1"/>
    <property type="molecule type" value="Genomic_DNA"/>
</dbReference>
<keyword evidence="2" id="KW-1185">Reference proteome</keyword>
<dbReference type="Proteomes" id="UP000747542">
    <property type="component" value="Unassembled WGS sequence"/>
</dbReference>